<dbReference type="InParanoid" id="A0A165BZT9"/>
<dbReference type="InterPro" id="IPR029071">
    <property type="entry name" value="Ubiquitin-like_domsf"/>
</dbReference>
<dbReference type="OrthoDB" id="442921at2759"/>
<keyword evidence="3" id="KW-1185">Reference proteome</keyword>
<dbReference type="EMBL" id="KV427657">
    <property type="protein sequence ID" value="KZT01946.1"/>
    <property type="molecule type" value="Genomic_DNA"/>
</dbReference>
<dbReference type="AlphaFoldDB" id="A0A165BZT9"/>
<evidence type="ECO:0000313" key="2">
    <source>
        <dbReference type="EMBL" id="KZT01946.1"/>
    </source>
</evidence>
<evidence type="ECO:0000259" key="1">
    <source>
        <dbReference type="PROSITE" id="PS50053"/>
    </source>
</evidence>
<sequence>MEAPEGEDLKPKINITINFDGQVCTVKVKPGMPFKKIFDAAESRFNREPGTLKYTFDGQRLRPEQCPAELDMEDGDVIDAHLPQMGGAALAPLSRQRRRPAYHF</sequence>
<accession>A0A165BZT9</accession>
<dbReference type="RefSeq" id="XP_040759686.1">
    <property type="nucleotide sequence ID" value="XM_040905909.1"/>
</dbReference>
<dbReference type="SUPFAM" id="SSF54236">
    <property type="entry name" value="Ubiquitin-like"/>
    <property type="match status" value="1"/>
</dbReference>
<name>A0A165BZT9_9APHY</name>
<reference evidence="2 3" key="1">
    <citation type="journal article" date="2016" name="Mol. Biol. Evol.">
        <title>Comparative Genomics of Early-Diverging Mushroom-Forming Fungi Provides Insights into the Origins of Lignocellulose Decay Capabilities.</title>
        <authorList>
            <person name="Nagy L.G."/>
            <person name="Riley R."/>
            <person name="Tritt A."/>
            <person name="Adam C."/>
            <person name="Daum C."/>
            <person name="Floudas D."/>
            <person name="Sun H."/>
            <person name="Yadav J.S."/>
            <person name="Pangilinan J."/>
            <person name="Larsson K.H."/>
            <person name="Matsuura K."/>
            <person name="Barry K."/>
            <person name="Labutti K."/>
            <person name="Kuo R."/>
            <person name="Ohm R.A."/>
            <person name="Bhattacharya S.S."/>
            <person name="Shirouzu T."/>
            <person name="Yoshinaga Y."/>
            <person name="Martin F.M."/>
            <person name="Grigoriev I.V."/>
            <person name="Hibbett D.S."/>
        </authorList>
    </citation>
    <scope>NUCLEOTIDE SEQUENCE [LARGE SCALE GENOMIC DNA]</scope>
    <source>
        <strain evidence="2 3">93-53</strain>
    </source>
</reference>
<feature type="domain" description="Ubiquitin-like" evidence="1">
    <location>
        <begin position="13"/>
        <end position="87"/>
    </location>
</feature>
<dbReference type="Gene3D" id="3.10.20.90">
    <property type="entry name" value="Phosphatidylinositol 3-kinase Catalytic Subunit, Chain A, domain 1"/>
    <property type="match status" value="1"/>
</dbReference>
<protein>
    <submittedName>
        <fullName evidence="2">Ubiquitin-like protein</fullName>
    </submittedName>
</protein>
<evidence type="ECO:0000313" key="3">
    <source>
        <dbReference type="Proteomes" id="UP000076871"/>
    </source>
</evidence>
<dbReference type="Pfam" id="PF11976">
    <property type="entry name" value="Rad60-SLD"/>
    <property type="match status" value="1"/>
</dbReference>
<dbReference type="STRING" id="1314785.A0A165BZT9"/>
<proteinExistence type="predicted"/>
<dbReference type="SMART" id="SM00213">
    <property type="entry name" value="UBQ"/>
    <property type="match status" value="1"/>
</dbReference>
<dbReference type="PANTHER" id="PTHR10562">
    <property type="entry name" value="SMALL UBIQUITIN-RELATED MODIFIER"/>
    <property type="match status" value="1"/>
</dbReference>
<dbReference type="CDD" id="cd01763">
    <property type="entry name" value="Ubl_SUMO_like"/>
    <property type="match status" value="1"/>
</dbReference>
<dbReference type="PROSITE" id="PS50053">
    <property type="entry name" value="UBIQUITIN_2"/>
    <property type="match status" value="1"/>
</dbReference>
<gene>
    <name evidence="2" type="ORF">LAESUDRAFT_685951</name>
</gene>
<dbReference type="InterPro" id="IPR000626">
    <property type="entry name" value="Ubiquitin-like_dom"/>
</dbReference>
<dbReference type="GeneID" id="63822938"/>
<dbReference type="Proteomes" id="UP000076871">
    <property type="component" value="Unassembled WGS sequence"/>
</dbReference>
<organism evidence="2 3">
    <name type="scientific">Laetiporus sulphureus 93-53</name>
    <dbReference type="NCBI Taxonomy" id="1314785"/>
    <lineage>
        <taxon>Eukaryota</taxon>
        <taxon>Fungi</taxon>
        <taxon>Dikarya</taxon>
        <taxon>Basidiomycota</taxon>
        <taxon>Agaricomycotina</taxon>
        <taxon>Agaricomycetes</taxon>
        <taxon>Polyporales</taxon>
        <taxon>Laetiporus</taxon>
    </lineage>
</organism>
<dbReference type="InterPro" id="IPR022617">
    <property type="entry name" value="Rad60/SUMO-like_dom"/>
</dbReference>